<feature type="compositionally biased region" description="Acidic residues" evidence="1">
    <location>
        <begin position="14"/>
        <end position="31"/>
    </location>
</feature>
<dbReference type="Pfam" id="PF08624">
    <property type="entry name" value="CRC_subunit"/>
    <property type="match status" value="1"/>
</dbReference>
<feature type="region of interest" description="Disordered" evidence="1">
    <location>
        <begin position="1"/>
        <end position="35"/>
    </location>
</feature>
<reference evidence="2 3" key="1">
    <citation type="journal article" date="2015" name="Fungal Genet. Biol.">
        <title>Evolution of novel wood decay mechanisms in Agaricales revealed by the genome sequences of Fistulina hepatica and Cylindrobasidium torrendii.</title>
        <authorList>
            <person name="Floudas D."/>
            <person name="Held B.W."/>
            <person name="Riley R."/>
            <person name="Nagy L.G."/>
            <person name="Koehler G."/>
            <person name="Ransdell A.S."/>
            <person name="Younus H."/>
            <person name="Chow J."/>
            <person name="Chiniquy J."/>
            <person name="Lipzen A."/>
            <person name="Tritt A."/>
            <person name="Sun H."/>
            <person name="Haridas S."/>
            <person name="LaButti K."/>
            <person name="Ohm R.A."/>
            <person name="Kues U."/>
            <person name="Blanchette R.A."/>
            <person name="Grigoriev I.V."/>
            <person name="Minto R.E."/>
            <person name="Hibbett D.S."/>
        </authorList>
    </citation>
    <scope>NUCLEOTIDE SEQUENCE [LARGE SCALE GENOMIC DNA]</scope>
    <source>
        <strain evidence="2 3">ATCC 64428</strain>
    </source>
</reference>
<protein>
    <submittedName>
        <fullName evidence="2">Uncharacterized protein</fullName>
    </submittedName>
</protein>
<gene>
    <name evidence="2" type="ORF">FISHEDRAFT_40908</name>
</gene>
<sequence length="422" mass="46178">MAGFTIRLPRQGGEEDGDYGSEAGGEEEYDAEGNPIGVGKPYRIVQGKPYLIENNELVTEENAKGNEKVDEWGNLLGGRQFKAVTFVIPTRHPKRLYMLALDAARTSGFKDSLTYFRRNPLAYKLSCTQAEKEYLIGIGKLGTHLKTRSVTLITARSAYKSHGAKMVVDGRWVIDDYDEEKGAQEAAARGAKPGDLVGDLFPPPPKEDATELYNAGLGNAPGQGLGVYRAGGPTTIFGGSGLGPFSDGPLNAVRKSLLTRDGLNEENWMAVIAERVLAADEEWKKWRADNLKTLPLYEATLGGSGIPGDVNGKRRRRETSPPRGVREAHTGLVFHRADTQPTRCQWVEVDQAEETHSARNGISPGRCLRGKLVGSNAFGLAWVDTVMDTPWTAEPSDTGSHGDVRRIEEEERRKLWASIPES</sequence>
<name>A0A0D7AFA3_9AGAR</name>
<feature type="region of interest" description="Disordered" evidence="1">
    <location>
        <begin position="307"/>
        <end position="326"/>
    </location>
</feature>
<dbReference type="Proteomes" id="UP000054144">
    <property type="component" value="Unassembled WGS sequence"/>
</dbReference>
<dbReference type="InterPro" id="IPR013933">
    <property type="entry name" value="CRC_Rsc7/Swp82"/>
</dbReference>
<evidence type="ECO:0000313" key="3">
    <source>
        <dbReference type="Proteomes" id="UP000054144"/>
    </source>
</evidence>
<accession>A0A0D7AFA3</accession>
<organism evidence="2 3">
    <name type="scientific">Fistulina hepatica ATCC 64428</name>
    <dbReference type="NCBI Taxonomy" id="1128425"/>
    <lineage>
        <taxon>Eukaryota</taxon>
        <taxon>Fungi</taxon>
        <taxon>Dikarya</taxon>
        <taxon>Basidiomycota</taxon>
        <taxon>Agaricomycotina</taxon>
        <taxon>Agaricomycetes</taxon>
        <taxon>Agaricomycetidae</taxon>
        <taxon>Agaricales</taxon>
        <taxon>Fistulinaceae</taxon>
        <taxon>Fistulina</taxon>
    </lineage>
</organism>
<dbReference type="EMBL" id="KN881721">
    <property type="protein sequence ID" value="KIY49814.1"/>
    <property type="molecule type" value="Genomic_DNA"/>
</dbReference>
<keyword evidence="3" id="KW-1185">Reference proteome</keyword>
<dbReference type="AlphaFoldDB" id="A0A0D7AFA3"/>
<feature type="region of interest" description="Disordered" evidence="1">
    <location>
        <begin position="184"/>
        <end position="203"/>
    </location>
</feature>
<dbReference type="OrthoDB" id="5598844at2759"/>
<evidence type="ECO:0000256" key="1">
    <source>
        <dbReference type="SAM" id="MobiDB-lite"/>
    </source>
</evidence>
<proteinExistence type="predicted"/>
<evidence type="ECO:0000313" key="2">
    <source>
        <dbReference type="EMBL" id="KIY49814.1"/>
    </source>
</evidence>